<evidence type="ECO:0000256" key="1">
    <source>
        <dbReference type="ARBA" id="ARBA00023224"/>
    </source>
</evidence>
<dbReference type="Proteomes" id="UP001139012">
    <property type="component" value="Unassembled WGS sequence"/>
</dbReference>
<accession>A0ABS9LIG8</accession>
<dbReference type="PRINTS" id="PR00260">
    <property type="entry name" value="CHEMTRNSDUCR"/>
</dbReference>
<comment type="caution">
    <text evidence="7">The sequence shown here is derived from an EMBL/GenBank/DDBJ whole genome shotgun (WGS) entry which is preliminary data.</text>
</comment>
<proteinExistence type="inferred from homology"/>
<dbReference type="SMART" id="SM00304">
    <property type="entry name" value="HAMP"/>
    <property type="match status" value="1"/>
</dbReference>
<dbReference type="PROSITE" id="PS50111">
    <property type="entry name" value="CHEMOTAXIS_TRANSDUC_2"/>
    <property type="match status" value="1"/>
</dbReference>
<keyword evidence="8" id="KW-1185">Reference proteome</keyword>
<evidence type="ECO:0000256" key="2">
    <source>
        <dbReference type="ARBA" id="ARBA00029447"/>
    </source>
</evidence>
<keyword evidence="1 3" id="KW-0807">Transducer</keyword>
<dbReference type="Pfam" id="PF00672">
    <property type="entry name" value="HAMP"/>
    <property type="match status" value="1"/>
</dbReference>
<comment type="similarity">
    <text evidence="2">Belongs to the methyl-accepting chemotaxis (MCP) protein family.</text>
</comment>
<evidence type="ECO:0000256" key="3">
    <source>
        <dbReference type="PROSITE-ProRule" id="PRU00284"/>
    </source>
</evidence>
<evidence type="ECO:0000313" key="7">
    <source>
        <dbReference type="EMBL" id="MCG2666805.1"/>
    </source>
</evidence>
<evidence type="ECO:0000313" key="8">
    <source>
        <dbReference type="Proteomes" id="UP001139012"/>
    </source>
</evidence>
<dbReference type="Gene3D" id="1.10.287.950">
    <property type="entry name" value="Methyl-accepting chemotaxis protein"/>
    <property type="match status" value="1"/>
</dbReference>
<dbReference type="PANTHER" id="PTHR32089">
    <property type="entry name" value="METHYL-ACCEPTING CHEMOTAXIS PROTEIN MCPB"/>
    <property type="match status" value="1"/>
</dbReference>
<dbReference type="CDD" id="cd06225">
    <property type="entry name" value="HAMP"/>
    <property type="match status" value="1"/>
</dbReference>
<feature type="domain" description="Methyl-accepting transducer" evidence="5">
    <location>
        <begin position="291"/>
        <end position="520"/>
    </location>
</feature>
<dbReference type="SUPFAM" id="SSF58104">
    <property type="entry name" value="Methyl-accepting chemotaxis protein (MCP) signaling domain"/>
    <property type="match status" value="1"/>
</dbReference>
<evidence type="ECO:0000259" key="5">
    <source>
        <dbReference type="PROSITE" id="PS50111"/>
    </source>
</evidence>
<feature type="transmembrane region" description="Helical" evidence="4">
    <location>
        <begin position="182"/>
        <end position="203"/>
    </location>
</feature>
<gene>
    <name evidence="7" type="ORF">L6637_07580</name>
</gene>
<keyword evidence="4" id="KW-0472">Membrane</keyword>
<keyword evidence="4" id="KW-1133">Transmembrane helix</keyword>
<dbReference type="PROSITE" id="PS51257">
    <property type="entry name" value="PROKAR_LIPOPROTEIN"/>
    <property type="match status" value="1"/>
</dbReference>
<evidence type="ECO:0000259" key="6">
    <source>
        <dbReference type="PROSITE" id="PS50885"/>
    </source>
</evidence>
<name>A0ABS9LIG8_9BRAD</name>
<dbReference type="PANTHER" id="PTHR32089:SF112">
    <property type="entry name" value="LYSOZYME-LIKE PROTEIN-RELATED"/>
    <property type="match status" value="1"/>
</dbReference>
<dbReference type="Pfam" id="PF00015">
    <property type="entry name" value="MCPsignal"/>
    <property type="match status" value="1"/>
</dbReference>
<dbReference type="PROSITE" id="PS50885">
    <property type="entry name" value="HAMP"/>
    <property type="match status" value="1"/>
</dbReference>
<organism evidence="7 8">
    <name type="scientific">Bradyrhizobium zhengyangense</name>
    <dbReference type="NCBI Taxonomy" id="2911009"/>
    <lineage>
        <taxon>Bacteria</taxon>
        <taxon>Pseudomonadati</taxon>
        <taxon>Pseudomonadota</taxon>
        <taxon>Alphaproteobacteria</taxon>
        <taxon>Hyphomicrobiales</taxon>
        <taxon>Nitrobacteraceae</taxon>
        <taxon>Bradyrhizobium</taxon>
    </lineage>
</organism>
<keyword evidence="4" id="KW-0812">Transmembrane</keyword>
<dbReference type="EMBL" id="JAKLUA010000001">
    <property type="protein sequence ID" value="MCG2666805.1"/>
    <property type="molecule type" value="Genomic_DNA"/>
</dbReference>
<dbReference type="InterPro" id="IPR004090">
    <property type="entry name" value="Chemotax_Me-accpt_rcpt"/>
</dbReference>
<dbReference type="InterPro" id="IPR003660">
    <property type="entry name" value="HAMP_dom"/>
</dbReference>
<dbReference type="Gene3D" id="6.10.340.10">
    <property type="match status" value="1"/>
</dbReference>
<dbReference type="InterPro" id="IPR004089">
    <property type="entry name" value="MCPsignal_dom"/>
</dbReference>
<dbReference type="SMART" id="SM00283">
    <property type="entry name" value="MA"/>
    <property type="match status" value="1"/>
</dbReference>
<reference evidence="7" key="1">
    <citation type="submission" date="2022-01" db="EMBL/GenBank/DDBJ databases">
        <title>Genome sequnece data of strain Bradyrhizobium sp. nov.</title>
        <authorList>
            <person name="Zhang J."/>
        </authorList>
    </citation>
    <scope>NUCLEOTIDE SEQUENCE</scope>
    <source>
        <strain evidence="7">WYCCWR 12774</strain>
    </source>
</reference>
<evidence type="ECO:0000256" key="4">
    <source>
        <dbReference type="SAM" id="Phobius"/>
    </source>
</evidence>
<feature type="domain" description="HAMP" evidence="6">
    <location>
        <begin position="202"/>
        <end position="254"/>
    </location>
</feature>
<sequence>MMSIRYKIFGAFSVVLLLACGIAFYGIRAIGNSGDMVVRLYDGPLMGINHARSAHASLHDARLVLQRALVAGSSSETVSKFEGLIRDSVEDLKVVRERAATPNVAAAREKAEKELKDWSTAALKILKPSPGGATEIPTSFLLAQQGDRLMASIDDLVELVAAYGYEYRMAAERDVDAARTTMLSVAVGTVAVGLLIALAFSYSMSRPISAAVRVAERVAAGNFTDDIAVRRRDELGRLLKSLAVMQASLKTRADDDHALIAAKDQSSAEQAVHRRRLEAEIDAFRSAFSEVMSNTARMTGELTDTAQGLASVARNAGTQSNEAASTAKETSANVQTVATAASQLGQSVQAITSQLADATTIVQRASGMAEAANQTIGRLASAAQQIDEVVGFIRTIAGQTNLLALNATIEAARAGEAGRGFAVVASEVKALATQTAKATEEISNQITEVQSATREAVDNVGAIALIIGDIDGFTGRIAAAVNQQNAAAGEISRNIGQAASGTAQVARSIAGTAEATDNANRTADIVLATAHDLSSQATQLRSSVDRFLSNVAA</sequence>
<protein>
    <submittedName>
        <fullName evidence="7">Methyl-accepting chemotaxis protein</fullName>
    </submittedName>
</protein>